<feature type="transmembrane region" description="Helical" evidence="1">
    <location>
        <begin position="6"/>
        <end position="26"/>
    </location>
</feature>
<protein>
    <submittedName>
        <fullName evidence="3">Uncharacterized protein</fullName>
    </submittedName>
</protein>
<dbReference type="Proteomes" id="UP000654922">
    <property type="component" value="Unassembled WGS sequence"/>
</dbReference>
<name>A0A8H6VF41_9EURO</name>
<comment type="caution">
    <text evidence="3">The sequence shown here is derived from an EMBL/GenBank/DDBJ whole genome shotgun (WGS) entry which is preliminary data.</text>
</comment>
<feature type="transmembrane region" description="Helical" evidence="1">
    <location>
        <begin position="51"/>
        <end position="72"/>
    </location>
</feature>
<sequence>MAHPIIFNSSLGLGIMLISLGMNATLRPNNHFKSLGFPVPSDPQAKTFSHALMRIWGVRNISVGLLVAILWTTGDERLLGKGLCVALSLPITDGFVSRLVIGGGELQHWVFPPVLLVMIAGLFGWF</sequence>
<organism evidence="3 4">
    <name type="scientific">Aspergillus felis</name>
    <dbReference type="NCBI Taxonomy" id="1287682"/>
    <lineage>
        <taxon>Eukaryota</taxon>
        <taxon>Fungi</taxon>
        <taxon>Dikarya</taxon>
        <taxon>Ascomycota</taxon>
        <taxon>Pezizomycotina</taxon>
        <taxon>Eurotiomycetes</taxon>
        <taxon>Eurotiomycetidae</taxon>
        <taxon>Eurotiales</taxon>
        <taxon>Aspergillaceae</taxon>
        <taxon>Aspergillus</taxon>
        <taxon>Aspergillus subgen. Fumigati</taxon>
    </lineage>
</organism>
<dbReference type="EMBL" id="JACBAG010001605">
    <property type="protein sequence ID" value="KAF7184580.1"/>
    <property type="molecule type" value="Genomic_DNA"/>
</dbReference>
<evidence type="ECO:0000313" key="3">
    <source>
        <dbReference type="EMBL" id="KAF7184580.1"/>
    </source>
</evidence>
<proteinExistence type="predicted"/>
<dbReference type="AlphaFoldDB" id="A0A8H6VF41"/>
<keyword evidence="4" id="KW-1185">Reference proteome</keyword>
<feature type="transmembrane region" description="Helical" evidence="1">
    <location>
        <begin position="108"/>
        <end position="125"/>
    </location>
</feature>
<evidence type="ECO:0000313" key="4">
    <source>
        <dbReference type="Proteomes" id="UP000641853"/>
    </source>
</evidence>
<dbReference type="EMBL" id="JACBAE010001008">
    <property type="protein sequence ID" value="KAF7174137.1"/>
    <property type="molecule type" value="Genomic_DNA"/>
</dbReference>
<reference evidence="3" key="1">
    <citation type="submission" date="2020-06" db="EMBL/GenBank/DDBJ databases">
        <title>Draft genome sequences of strains closely related to Aspergillus parafelis and Aspergillus hiratsukae.</title>
        <authorList>
            <person name="Dos Santos R.A.C."/>
            <person name="Rivero-Menendez O."/>
            <person name="Steenwyk J.L."/>
            <person name="Mead M.E."/>
            <person name="Goldman G.H."/>
            <person name="Alastruey-Izquierdo A."/>
            <person name="Rokas A."/>
        </authorList>
    </citation>
    <scope>NUCLEOTIDE SEQUENCE</scope>
    <source>
        <strain evidence="2">CNM-CM5623</strain>
        <strain evidence="3">CNM-CM7691</strain>
    </source>
</reference>
<gene>
    <name evidence="2" type="ORF">CNMCM5623_006464</name>
    <name evidence="3" type="ORF">CNMCM7691_005764</name>
</gene>
<keyword evidence="1" id="KW-0472">Membrane</keyword>
<keyword evidence="1" id="KW-0812">Transmembrane</keyword>
<evidence type="ECO:0000313" key="2">
    <source>
        <dbReference type="EMBL" id="KAF7174137.1"/>
    </source>
</evidence>
<keyword evidence="1" id="KW-1133">Transmembrane helix</keyword>
<evidence type="ECO:0000256" key="1">
    <source>
        <dbReference type="SAM" id="Phobius"/>
    </source>
</evidence>
<accession>A0A8H6VF41</accession>
<dbReference type="Proteomes" id="UP000641853">
    <property type="component" value="Unassembled WGS sequence"/>
</dbReference>
<dbReference type="InterPro" id="IPR025363">
    <property type="entry name" value="DUF4267"/>
</dbReference>
<dbReference type="Pfam" id="PF14087">
    <property type="entry name" value="DUF4267"/>
    <property type="match status" value="1"/>
</dbReference>
<dbReference type="OrthoDB" id="5216128at2759"/>